<evidence type="ECO:0000259" key="2">
    <source>
        <dbReference type="Pfam" id="PF06985"/>
    </source>
</evidence>
<dbReference type="InterPro" id="IPR010730">
    <property type="entry name" value="HET"/>
</dbReference>
<dbReference type="PANTHER" id="PTHR10622:SF10">
    <property type="entry name" value="HET DOMAIN-CONTAINING PROTEIN"/>
    <property type="match status" value="1"/>
</dbReference>
<feature type="compositionally biased region" description="Polar residues" evidence="1">
    <location>
        <begin position="78"/>
        <end position="89"/>
    </location>
</feature>
<evidence type="ECO:0000313" key="3">
    <source>
        <dbReference type="EMBL" id="CBX99600.1"/>
    </source>
</evidence>
<dbReference type="InParanoid" id="E5A7K5"/>
<dbReference type="EMBL" id="FP929136">
    <property type="protein sequence ID" value="CBX99600.1"/>
    <property type="molecule type" value="Genomic_DNA"/>
</dbReference>
<dbReference type="VEuPathDB" id="FungiDB:LEMA_P088390.1"/>
<reference evidence="4" key="1">
    <citation type="journal article" date="2011" name="Nat. Commun.">
        <title>Effector diversification within compartments of the Leptosphaeria maculans genome affected by Repeat-Induced Point mutations.</title>
        <authorList>
            <person name="Rouxel T."/>
            <person name="Grandaubert J."/>
            <person name="Hane J.K."/>
            <person name="Hoede C."/>
            <person name="van de Wouw A.P."/>
            <person name="Couloux A."/>
            <person name="Dominguez V."/>
            <person name="Anthouard V."/>
            <person name="Bally P."/>
            <person name="Bourras S."/>
            <person name="Cozijnsen A.J."/>
            <person name="Ciuffetti L.M."/>
            <person name="Degrave A."/>
            <person name="Dilmaghani A."/>
            <person name="Duret L."/>
            <person name="Fudal I."/>
            <person name="Goodwin S.B."/>
            <person name="Gout L."/>
            <person name="Glaser N."/>
            <person name="Linglin J."/>
            <person name="Kema G.H.J."/>
            <person name="Lapalu N."/>
            <person name="Lawrence C.B."/>
            <person name="May K."/>
            <person name="Meyer M."/>
            <person name="Ollivier B."/>
            <person name="Poulain J."/>
            <person name="Schoch C.L."/>
            <person name="Simon A."/>
            <person name="Spatafora J.W."/>
            <person name="Stachowiak A."/>
            <person name="Turgeon B.G."/>
            <person name="Tyler B.M."/>
            <person name="Vincent D."/>
            <person name="Weissenbach J."/>
            <person name="Amselem J."/>
            <person name="Quesneville H."/>
            <person name="Oliver R.P."/>
            <person name="Wincker P."/>
            <person name="Balesdent M.-H."/>
            <person name="Howlett B.J."/>
        </authorList>
    </citation>
    <scope>NUCLEOTIDE SEQUENCE [LARGE SCALE GENOMIC DNA]</scope>
    <source>
        <strain evidence="4">JN3 / isolate v23.1.3 / race Av1-4-5-6-7-8</strain>
    </source>
</reference>
<feature type="domain" description="Heterokaryon incompatibility" evidence="2">
    <location>
        <begin position="96"/>
        <end position="153"/>
    </location>
</feature>
<dbReference type="HOGENOM" id="CLU_582739_0_0_1"/>
<dbReference type="eggNOG" id="KOG4177">
    <property type="taxonomic scope" value="Eukaryota"/>
</dbReference>
<organism evidence="3 4">
    <name type="scientific">Leptosphaeria maculans (strain JN3 / isolate v23.1.3 / race Av1-4-5-6-7-8)</name>
    <name type="common">Blackleg fungus</name>
    <name type="synonym">Phoma lingam</name>
    <dbReference type="NCBI Taxonomy" id="985895"/>
    <lineage>
        <taxon>Eukaryota</taxon>
        <taxon>Fungi</taxon>
        <taxon>Dikarya</taxon>
        <taxon>Ascomycota</taxon>
        <taxon>Pezizomycotina</taxon>
        <taxon>Dothideomycetes</taxon>
        <taxon>Pleosporomycetidae</taxon>
        <taxon>Pleosporales</taxon>
        <taxon>Pleosporineae</taxon>
        <taxon>Leptosphaeriaceae</taxon>
        <taxon>Plenodomus</taxon>
        <taxon>Plenodomus lingam/Leptosphaeria maculans species complex</taxon>
    </lineage>
</organism>
<name>E5A7K5_LEPMJ</name>
<proteinExistence type="predicted"/>
<feature type="region of interest" description="Disordered" evidence="1">
    <location>
        <begin position="60"/>
        <end position="89"/>
    </location>
</feature>
<keyword evidence="4" id="KW-1185">Reference proteome</keyword>
<gene>
    <name evidence="3" type="ORF">LEMA_P088390.1</name>
</gene>
<sequence length="469" mass="53747">MDFKVAPFFRTTSAYLQPDHTAIKSMNVDSQTCAWKSLWAEEEALFKDVENNTAQLCKKNGNSLQRDRTRNSKRRPTQEQNSNSSPMCSDSQRYNKLLGFCKLAESNGYEYCWMDTCCIDKSSSAELSEAINSMFAYYRNSHICYVYLDIETSGDSVTSEELRSSRWIKRGWTLQELIAPKNVCFFDRHWKFCGSRASLAPVLTQITHIDLRLLHNVYSLGVYSIATKMSWASGRETTRPEDIAYCLFGIFEVHLPPLYGEGQDAAFKRLQEEIIKNSMDLSFLAWDADLTSLLRPRSGLARSPESFRNSGVASYVPLGRSHPFHMTNKGLCLTLPLIDVNITEPTDASQTFSEYIMVLPGSILTNIDEPPKINVRVRIWQDNWENIYYRCPGLVNRPEIVEPSSQQLSEAQTKKFYLAVRDLPPDMLKRYFPSSQQLSEAQTKKSYLAVRDLPPDMLKRYFPGRTSLM</sequence>
<dbReference type="Pfam" id="PF06985">
    <property type="entry name" value="HET"/>
    <property type="match status" value="1"/>
</dbReference>
<dbReference type="AlphaFoldDB" id="E5A7K5"/>
<dbReference type="Proteomes" id="UP000002668">
    <property type="component" value="Genome"/>
</dbReference>
<protein>
    <recommendedName>
        <fullName evidence="2">Heterokaryon incompatibility domain-containing protein</fullName>
    </recommendedName>
</protein>
<dbReference type="STRING" id="985895.E5A7K5"/>
<accession>E5A7K5</accession>
<evidence type="ECO:0000256" key="1">
    <source>
        <dbReference type="SAM" id="MobiDB-lite"/>
    </source>
</evidence>
<evidence type="ECO:0000313" key="4">
    <source>
        <dbReference type="Proteomes" id="UP000002668"/>
    </source>
</evidence>
<dbReference type="PANTHER" id="PTHR10622">
    <property type="entry name" value="HET DOMAIN-CONTAINING PROTEIN"/>
    <property type="match status" value="1"/>
</dbReference>
<dbReference type="OrthoDB" id="20872at2759"/>